<reference evidence="1 2" key="1">
    <citation type="journal article" date="2016" name="Mol. Biol. Evol.">
        <title>Comparative Genomics of Early-Diverging Mushroom-Forming Fungi Provides Insights into the Origins of Lignocellulose Decay Capabilities.</title>
        <authorList>
            <person name="Nagy L.G."/>
            <person name="Riley R."/>
            <person name="Tritt A."/>
            <person name="Adam C."/>
            <person name="Daum C."/>
            <person name="Floudas D."/>
            <person name="Sun H."/>
            <person name="Yadav J.S."/>
            <person name="Pangilinan J."/>
            <person name="Larsson K.H."/>
            <person name="Matsuura K."/>
            <person name="Barry K."/>
            <person name="Labutti K."/>
            <person name="Kuo R."/>
            <person name="Ohm R.A."/>
            <person name="Bhattacharya S.S."/>
            <person name="Shirouzu T."/>
            <person name="Yoshinaga Y."/>
            <person name="Martin F.M."/>
            <person name="Grigoriev I.V."/>
            <person name="Hibbett D.S."/>
        </authorList>
    </citation>
    <scope>NUCLEOTIDE SEQUENCE [LARGE SCALE GENOMIC DNA]</scope>
    <source>
        <strain evidence="1 2">HHB10207 ss-3</strain>
    </source>
</reference>
<name>A0A166EMS5_9AGAM</name>
<keyword evidence="2" id="KW-1185">Reference proteome</keyword>
<sequence>MMHLLISNHVPYLRSLLLPSGPRLTTKYISAEPISELNIPNPIGQLGPPSPSGIVGGSFKSIHTHTRLIHLNRQMVYSPLEQNPLDSFDTRTRREAAGAICRLELSARAPGFHLWMVIQSFGNSTTCFHAIALSINRYNLFAERSTKIDDVVLLRWSKRNPDNLALVEVLSYTSGLVSWHP</sequence>
<dbReference type="EMBL" id="KV428041">
    <property type="protein sequence ID" value="KZT39756.1"/>
    <property type="molecule type" value="Genomic_DNA"/>
</dbReference>
<accession>A0A166EMS5</accession>
<dbReference type="AlphaFoldDB" id="A0A166EMS5"/>
<evidence type="ECO:0000313" key="2">
    <source>
        <dbReference type="Proteomes" id="UP000076798"/>
    </source>
</evidence>
<gene>
    <name evidence="1" type="ORF">SISSUDRAFT_577169</name>
</gene>
<organism evidence="1 2">
    <name type="scientific">Sistotremastrum suecicum HHB10207 ss-3</name>
    <dbReference type="NCBI Taxonomy" id="1314776"/>
    <lineage>
        <taxon>Eukaryota</taxon>
        <taxon>Fungi</taxon>
        <taxon>Dikarya</taxon>
        <taxon>Basidiomycota</taxon>
        <taxon>Agaricomycotina</taxon>
        <taxon>Agaricomycetes</taxon>
        <taxon>Sistotremastrales</taxon>
        <taxon>Sistotremastraceae</taxon>
        <taxon>Sistotremastrum</taxon>
    </lineage>
</organism>
<proteinExistence type="predicted"/>
<evidence type="ECO:0000313" key="1">
    <source>
        <dbReference type="EMBL" id="KZT39756.1"/>
    </source>
</evidence>
<protein>
    <submittedName>
        <fullName evidence="1">Uncharacterized protein</fullName>
    </submittedName>
</protein>
<dbReference type="Proteomes" id="UP000076798">
    <property type="component" value="Unassembled WGS sequence"/>
</dbReference>